<proteinExistence type="predicted"/>
<evidence type="ECO:0000259" key="6">
    <source>
        <dbReference type="PROSITE" id="PS50089"/>
    </source>
</evidence>
<keyword evidence="2 4" id="KW-0863">Zinc-finger</keyword>
<dbReference type="Proteomes" id="UP000261340">
    <property type="component" value="Unplaced"/>
</dbReference>
<dbReference type="OMA" id="SDEYECK"/>
<evidence type="ECO:0000256" key="3">
    <source>
        <dbReference type="ARBA" id="ARBA00022833"/>
    </source>
</evidence>
<feature type="domain" description="RING-type" evidence="6">
    <location>
        <begin position="26"/>
        <end position="73"/>
    </location>
</feature>
<dbReference type="InterPro" id="IPR027370">
    <property type="entry name" value="Znf-RING_euk"/>
</dbReference>
<feature type="compositionally biased region" description="Basic and acidic residues" evidence="5">
    <location>
        <begin position="99"/>
        <end position="113"/>
    </location>
</feature>
<dbReference type="SUPFAM" id="SSF57850">
    <property type="entry name" value="RING/U-box"/>
    <property type="match status" value="1"/>
</dbReference>
<dbReference type="InterPro" id="IPR013083">
    <property type="entry name" value="Znf_RING/FYVE/PHD"/>
</dbReference>
<dbReference type="GO" id="GO:0061630">
    <property type="term" value="F:ubiquitin protein ligase activity"/>
    <property type="evidence" value="ECO:0007669"/>
    <property type="project" value="TreeGrafter"/>
</dbReference>
<keyword evidence="3" id="KW-0862">Zinc</keyword>
<reference evidence="7" key="1">
    <citation type="submission" date="2025-08" db="UniProtKB">
        <authorList>
            <consortium name="Ensembl"/>
        </authorList>
    </citation>
    <scope>IDENTIFICATION</scope>
</reference>
<dbReference type="GO" id="GO:0008270">
    <property type="term" value="F:zinc ion binding"/>
    <property type="evidence" value="ECO:0007669"/>
    <property type="project" value="UniProtKB-KW"/>
</dbReference>
<feature type="region of interest" description="Disordered" evidence="5">
    <location>
        <begin position="99"/>
        <end position="127"/>
    </location>
</feature>
<dbReference type="Ensembl" id="ENSACIT00000005800.1">
    <property type="protein sequence ID" value="ENSACIP00000005630.1"/>
    <property type="gene ID" value="ENSACIG00000004447.1"/>
</dbReference>
<evidence type="ECO:0000313" key="8">
    <source>
        <dbReference type="Proteomes" id="UP000261340"/>
    </source>
</evidence>
<dbReference type="STRING" id="61819.ENSACIP00000005630"/>
<evidence type="ECO:0000256" key="2">
    <source>
        <dbReference type="ARBA" id="ARBA00022771"/>
    </source>
</evidence>
<evidence type="ECO:0000256" key="1">
    <source>
        <dbReference type="ARBA" id="ARBA00022723"/>
    </source>
</evidence>
<dbReference type="Gene3D" id="3.30.40.10">
    <property type="entry name" value="Zinc/RING finger domain, C3HC4 (zinc finger)"/>
    <property type="match status" value="1"/>
</dbReference>
<evidence type="ECO:0000256" key="4">
    <source>
        <dbReference type="PROSITE-ProRule" id="PRU00175"/>
    </source>
</evidence>
<organism evidence="7 8">
    <name type="scientific">Amphilophus citrinellus</name>
    <name type="common">Midas cichlid</name>
    <name type="synonym">Cichlasoma citrinellum</name>
    <dbReference type="NCBI Taxonomy" id="61819"/>
    <lineage>
        <taxon>Eukaryota</taxon>
        <taxon>Metazoa</taxon>
        <taxon>Chordata</taxon>
        <taxon>Craniata</taxon>
        <taxon>Vertebrata</taxon>
        <taxon>Euteleostomi</taxon>
        <taxon>Actinopterygii</taxon>
        <taxon>Neopterygii</taxon>
        <taxon>Teleostei</taxon>
        <taxon>Neoteleostei</taxon>
        <taxon>Acanthomorphata</taxon>
        <taxon>Ovalentaria</taxon>
        <taxon>Cichlomorphae</taxon>
        <taxon>Cichliformes</taxon>
        <taxon>Cichlidae</taxon>
        <taxon>New World cichlids</taxon>
        <taxon>Cichlasomatinae</taxon>
        <taxon>Heroini</taxon>
        <taxon>Amphilophus</taxon>
    </lineage>
</organism>
<dbReference type="GO" id="GO:0016567">
    <property type="term" value="P:protein ubiquitination"/>
    <property type="evidence" value="ECO:0007669"/>
    <property type="project" value="TreeGrafter"/>
</dbReference>
<dbReference type="PANTHER" id="PTHR22791:SF17">
    <property type="entry name" value="RING-TYPE DOMAIN-CONTAINING PROTEIN"/>
    <property type="match status" value="1"/>
</dbReference>
<name>A0A3Q0R998_AMPCI</name>
<keyword evidence="8" id="KW-1185">Reference proteome</keyword>
<dbReference type="InterPro" id="IPR001841">
    <property type="entry name" value="Znf_RING"/>
</dbReference>
<dbReference type="SMART" id="SM00184">
    <property type="entry name" value="RING"/>
    <property type="match status" value="1"/>
</dbReference>
<dbReference type="GeneTree" id="ENSGT00940000166595"/>
<dbReference type="InterPro" id="IPR051435">
    <property type="entry name" value="RING_finger_E3_ubiq-ligases"/>
</dbReference>
<keyword evidence="1" id="KW-0479">Metal-binding</keyword>
<reference evidence="7" key="2">
    <citation type="submission" date="2025-09" db="UniProtKB">
        <authorList>
            <consortium name="Ensembl"/>
        </authorList>
    </citation>
    <scope>IDENTIFICATION</scope>
</reference>
<dbReference type="PROSITE" id="PS00518">
    <property type="entry name" value="ZF_RING_1"/>
    <property type="match status" value="1"/>
</dbReference>
<evidence type="ECO:0000256" key="5">
    <source>
        <dbReference type="SAM" id="MobiDB-lite"/>
    </source>
</evidence>
<dbReference type="PROSITE" id="PS50089">
    <property type="entry name" value="ZF_RING_2"/>
    <property type="match status" value="1"/>
</dbReference>
<dbReference type="PANTHER" id="PTHR22791">
    <property type="entry name" value="RING-TYPE DOMAIN-CONTAINING PROTEIN"/>
    <property type="match status" value="1"/>
</dbReference>
<evidence type="ECO:0000313" key="7">
    <source>
        <dbReference type="Ensembl" id="ENSACIP00000005630.1"/>
    </source>
</evidence>
<dbReference type="Pfam" id="PF13445">
    <property type="entry name" value="zf-RING_UBOX"/>
    <property type="match status" value="1"/>
</dbReference>
<dbReference type="InterPro" id="IPR017907">
    <property type="entry name" value="Znf_RING_CS"/>
</dbReference>
<dbReference type="AlphaFoldDB" id="A0A3Q0R998"/>
<protein>
    <recommendedName>
        <fullName evidence="6">RING-type domain-containing protein</fullName>
    </recommendedName>
</protein>
<accession>A0A3Q0R998</accession>
<sequence length="180" mass="19613">MAEAVVGGGICGSGPPGSFPSDEYECKICYNYFDLDRHHPKLLSCSHTFCLECLETLHFREGRGWRIGCPVCRHRTPLTECRVRNLSDNTALTEALALKKHEPEDSSNAEEKTALPASPATSAETGGGRWETCKQVGFISWGLRGLKLKITLKSASPAIKLSHHIPSSPLPPAITTTPEK</sequence>